<keyword evidence="1" id="KW-0175">Coiled coil</keyword>
<dbReference type="EMBL" id="BQXU01000047">
    <property type="protein sequence ID" value="GKT51309.1"/>
    <property type="molecule type" value="Genomic_DNA"/>
</dbReference>
<keyword evidence="3" id="KW-1185">Reference proteome</keyword>
<dbReference type="GeneID" id="73332292"/>
<dbReference type="AlphaFoldDB" id="A0AA37PFN0"/>
<organism evidence="2 3">
    <name type="scientific">Colletotrichum spaethianum</name>
    <dbReference type="NCBI Taxonomy" id="700344"/>
    <lineage>
        <taxon>Eukaryota</taxon>
        <taxon>Fungi</taxon>
        <taxon>Dikarya</taxon>
        <taxon>Ascomycota</taxon>
        <taxon>Pezizomycotina</taxon>
        <taxon>Sordariomycetes</taxon>
        <taxon>Hypocreomycetidae</taxon>
        <taxon>Glomerellales</taxon>
        <taxon>Glomerellaceae</taxon>
        <taxon>Colletotrichum</taxon>
        <taxon>Colletotrichum spaethianum species complex</taxon>
    </lineage>
</organism>
<dbReference type="Proteomes" id="UP001055115">
    <property type="component" value="Unassembled WGS sequence"/>
</dbReference>
<evidence type="ECO:0000256" key="1">
    <source>
        <dbReference type="SAM" id="Coils"/>
    </source>
</evidence>
<accession>A0AA37PFN0</accession>
<dbReference type="RefSeq" id="XP_049133659.1">
    <property type="nucleotide sequence ID" value="XM_049277702.1"/>
</dbReference>
<reference evidence="2 3" key="1">
    <citation type="submission" date="2022-03" db="EMBL/GenBank/DDBJ databases">
        <title>Genome data of Colletotrichum spp.</title>
        <authorList>
            <person name="Utami Y.D."/>
            <person name="Hiruma K."/>
        </authorList>
    </citation>
    <scope>NUCLEOTIDE SEQUENCE [LARGE SCALE GENOMIC DNA]</scope>
    <source>
        <strain evidence="2 3">MAFF 239500</strain>
    </source>
</reference>
<feature type="coiled-coil region" evidence="1">
    <location>
        <begin position="94"/>
        <end position="121"/>
    </location>
</feature>
<gene>
    <name evidence="2" type="ORF">ColSpa_11490</name>
</gene>
<sequence>MQSSDIKDTEDYEMFFTLKDVQKAVDKAVAAVIAETKSEAMKKAAMKKADLNNQTINLKDSHQAYKAKLFKHNKDLGIRVVHSNCLARQLEVRLTAAKVCMKALQDQLDATQRELRITQEGLVDAGRRGFLRLCVGSHSE</sequence>
<evidence type="ECO:0000313" key="3">
    <source>
        <dbReference type="Proteomes" id="UP001055115"/>
    </source>
</evidence>
<evidence type="ECO:0000313" key="2">
    <source>
        <dbReference type="EMBL" id="GKT51309.1"/>
    </source>
</evidence>
<proteinExistence type="predicted"/>
<comment type="caution">
    <text evidence="2">The sequence shown here is derived from an EMBL/GenBank/DDBJ whole genome shotgun (WGS) entry which is preliminary data.</text>
</comment>
<name>A0AA37PFN0_9PEZI</name>
<protein>
    <submittedName>
        <fullName evidence="2">Uncharacterized protein</fullName>
    </submittedName>
</protein>